<dbReference type="Pfam" id="PF13181">
    <property type="entry name" value="TPR_8"/>
    <property type="match status" value="1"/>
</dbReference>
<evidence type="ECO:0000256" key="1">
    <source>
        <dbReference type="ARBA" id="ARBA00022737"/>
    </source>
</evidence>
<dbReference type="GO" id="GO:0051879">
    <property type="term" value="F:Hsp90 protein binding"/>
    <property type="evidence" value="ECO:0007669"/>
    <property type="project" value="TreeGrafter"/>
</dbReference>
<reference evidence="5" key="1">
    <citation type="submission" date="2014-07" db="EMBL/GenBank/DDBJ databases">
        <authorList>
            <person name="Martin A.A"/>
            <person name="De Silva N."/>
        </authorList>
    </citation>
    <scope>NUCLEOTIDE SEQUENCE</scope>
</reference>
<protein>
    <submittedName>
        <fullName evidence="6">Tetratricopeptide repeat protein 28 (inferred by orthology to a human protein)</fullName>
    </submittedName>
</protein>
<evidence type="ECO:0000256" key="3">
    <source>
        <dbReference type="PROSITE-ProRule" id="PRU00339"/>
    </source>
</evidence>
<evidence type="ECO:0000256" key="4">
    <source>
        <dbReference type="SAM" id="MobiDB-lite"/>
    </source>
</evidence>
<keyword evidence="1" id="KW-0677">Repeat</keyword>
<keyword evidence="2 3" id="KW-0802">TPR repeat</keyword>
<evidence type="ECO:0000313" key="6">
    <source>
        <dbReference type="WBParaSite" id="SVE_0794400.1"/>
    </source>
</evidence>
<sequence>MINMNHKKLSKGIHSLVDGNDKNVNYLNVLINKASEAFNKSDYDNALKYYNEAILIDQENHVLYSNKSAILLKLGKPKEAIEEADYSINLQPTWLKGYFRKSEALKSVGNYNEALIVLSDGLQIDPDCDEMLQVFIQTALLYPDLSKTFIPILEEVKKLNLESSPFVIISIVGQELLSLNHIPESIHLLTIAISIDIESIKLKESVYGALAKAYYRINKYPKSCEYMEMQINLNEMLGDYGMLIELLKKYSQLCFKIECYDKAIDSIHKAIVLEKESGGSWRDCFVILAGFYIKLEDLEKLEDVAGDVLAECGEDSEVYWVLGRMFICNEEWEKAEDCFNYGIQFMKGFLEKVLCECYILKCHLMRFLSMYQIPSGIKDKVKKIEDKIYSIDDVEVCEIFNILFEVSYLLKDIKLCKLYVHLQLKFALEYQCKSKYHLVIGLGNLSKFYLLVNDIPAAGKINERRIQLTFGSERDYINNDGGDKLFNTSETVLENCVKFEVLSSTESVMKCIENKKGSDERFYLLERLLSISRSEGQIKWIIKYLTKLIKFCKRYFKDEKVNQYIGELKSFVSIHTKYEWLILKMEGFILEEDKKLIEATKKYSECLMIIQESENVKNEVKLCRKLALVHEKLNEYEECLVYLEQGLIVSKQCKNIKEMIFLYGKISEINQALERYSEAIEAVKRYITLTEIFHQQNELITGFVMLSEIYISVREYNLALNVLMEAKKKIDTDKKEKEKAIIYGLLGKVYQLIGNKKGAMSCFCKQMDYLNYVNNYHDMLKCLGFLIFEKKENGDVEWCVKLMEMRRKLAKKINIISEINILKSDSKIFSEIGKFHQAKDWLEEAILNSLQINYDFDCIVEMIIEIVEIFELIDEYEKGIELLNTICKIEAFSNNTPIMIMKAKLTKDVYVQKKIYYKMIDNGFWNENVIWRMVQLYWYDDDKRWIDEYFHMLSSKDTSMIHVLGLLKELQMNSKNISNLLYKIEKILNMELCEEANNLLCEGFLYLNTYAYIKKSNIKLHGRLKLYIEITNQNWKASESLIMSLKNESNSYILESVIVNTLSNNQTNLSSPFEMLSNIINKTHLWKLMNEQFKCHDKKKSEDNLYKYLIKETRNNYYNSGLWNFDGEWFREMVVIWKILNNYNEDDDNKIKLIGLCEICQKNTKLQDWEDILQKIEKRIIEMENFLYLFKTSFLNIVFLRREKNKQIEIFIDMNKEEDDIIKQNGNPIFYVNILFKYLNDEINFGRLLKWNSIYYDCSTFINYPIKGNVENYTKTLVNYYDCFDSRNITMIWLGKYNKVGVFIDEPQQNVDVIKKLINNSCDLYIDNNIFNINLLDNLQYLDFLLIKTNEIVPKTIIEKVNRTIIFDNDVDEEDIYQFYISRKLPSKLNNKVFIYGNISRDTHHHEMSLNLTEKYISISDNIDQVTELMKQTTVEKRLKLKELFQSFDIQKKYRRKSRRRGKDRGSKFLQSARNSYSFGDSDTESGRRNYCSEGDERKSVLSNTFSQISITFSEKDLEEIEGESGAKIMSIDMEFDRNFSLYESPKDITELIKDNERSEDST</sequence>
<evidence type="ECO:0000256" key="2">
    <source>
        <dbReference type="ARBA" id="ARBA00022803"/>
    </source>
</evidence>
<name>A0A0K0FGE3_STRVS</name>
<dbReference type="Proteomes" id="UP000035680">
    <property type="component" value="Unassembled WGS sequence"/>
</dbReference>
<feature type="region of interest" description="Disordered" evidence="4">
    <location>
        <begin position="1475"/>
        <end position="1494"/>
    </location>
</feature>
<keyword evidence="5" id="KW-1185">Reference proteome</keyword>
<dbReference type="PANTHER" id="PTHR22904">
    <property type="entry name" value="TPR REPEAT CONTAINING PROTEIN"/>
    <property type="match status" value="1"/>
</dbReference>
<dbReference type="SMART" id="SM00028">
    <property type="entry name" value="TPR"/>
    <property type="match status" value="9"/>
</dbReference>
<dbReference type="Gene3D" id="1.25.40.10">
    <property type="entry name" value="Tetratricopeptide repeat domain"/>
    <property type="match status" value="4"/>
</dbReference>
<dbReference type="InterPro" id="IPR011990">
    <property type="entry name" value="TPR-like_helical_dom_sf"/>
</dbReference>
<dbReference type="InterPro" id="IPR019734">
    <property type="entry name" value="TPR_rpt"/>
</dbReference>
<dbReference type="PROSITE" id="PS50005">
    <property type="entry name" value="TPR"/>
    <property type="match status" value="1"/>
</dbReference>
<accession>A0A0K0FGE3</accession>
<dbReference type="PANTHER" id="PTHR22904:SF523">
    <property type="entry name" value="STRESS-INDUCED-PHOSPHOPROTEIN 1"/>
    <property type="match status" value="1"/>
</dbReference>
<dbReference type="WBParaSite" id="SVE_0794400.1">
    <property type="protein sequence ID" value="SVE_0794400.1"/>
    <property type="gene ID" value="SVE_0794400"/>
</dbReference>
<proteinExistence type="predicted"/>
<organism evidence="5 6">
    <name type="scientific">Strongyloides venezuelensis</name>
    <name type="common">Threadworm</name>
    <dbReference type="NCBI Taxonomy" id="75913"/>
    <lineage>
        <taxon>Eukaryota</taxon>
        <taxon>Metazoa</taxon>
        <taxon>Ecdysozoa</taxon>
        <taxon>Nematoda</taxon>
        <taxon>Chromadorea</taxon>
        <taxon>Rhabditida</taxon>
        <taxon>Tylenchina</taxon>
        <taxon>Panagrolaimomorpha</taxon>
        <taxon>Strongyloidoidea</taxon>
        <taxon>Strongyloididae</taxon>
        <taxon>Strongyloides</taxon>
    </lineage>
</organism>
<evidence type="ECO:0000313" key="5">
    <source>
        <dbReference type="Proteomes" id="UP000035680"/>
    </source>
</evidence>
<dbReference type="STRING" id="75913.A0A0K0FGE3"/>
<dbReference type="SUPFAM" id="SSF48452">
    <property type="entry name" value="TPR-like"/>
    <property type="match status" value="3"/>
</dbReference>
<feature type="repeat" description="TPR" evidence="3">
    <location>
        <begin position="27"/>
        <end position="60"/>
    </location>
</feature>
<reference evidence="6" key="2">
    <citation type="submission" date="2015-08" db="UniProtKB">
        <authorList>
            <consortium name="WormBaseParasite"/>
        </authorList>
    </citation>
    <scope>IDENTIFICATION</scope>
</reference>